<organism evidence="2 3">
    <name type="scientific">Ephemerocybe angulata</name>
    <dbReference type="NCBI Taxonomy" id="980116"/>
    <lineage>
        <taxon>Eukaryota</taxon>
        <taxon>Fungi</taxon>
        <taxon>Dikarya</taxon>
        <taxon>Basidiomycota</taxon>
        <taxon>Agaricomycotina</taxon>
        <taxon>Agaricomycetes</taxon>
        <taxon>Agaricomycetidae</taxon>
        <taxon>Agaricales</taxon>
        <taxon>Agaricineae</taxon>
        <taxon>Psathyrellaceae</taxon>
        <taxon>Ephemerocybe</taxon>
    </lineage>
</organism>
<comment type="caution">
    <text evidence="2">The sequence shown here is derived from an EMBL/GenBank/DDBJ whole genome shotgun (WGS) entry which is preliminary data.</text>
</comment>
<dbReference type="EMBL" id="JACGCI010000020">
    <property type="protein sequence ID" value="KAF6757855.1"/>
    <property type="molecule type" value="Genomic_DNA"/>
</dbReference>
<gene>
    <name evidence="2" type="ORF">DFP72DRAFT_1065118</name>
</gene>
<sequence length="159" mass="17648">MVKPEAGTPVEATKFDRGAKMPKGLQGRIDEWRNDPPKSQFQMYGPIGAWLYHRFPTTGFLVKPQKLLRREAVPEMPELNGDGQVADQDVEEPEAVDEDSGDEIDQAQEDAAPDSETEADDDSEELLEWEAEPNPPGANEVLHEDDGYDSDASYDSNGQ</sequence>
<protein>
    <submittedName>
        <fullName evidence="2">Uncharacterized protein</fullName>
    </submittedName>
</protein>
<dbReference type="Proteomes" id="UP000521943">
    <property type="component" value="Unassembled WGS sequence"/>
</dbReference>
<feature type="compositionally biased region" description="Low complexity" evidence="1">
    <location>
        <begin position="150"/>
        <end position="159"/>
    </location>
</feature>
<keyword evidence="3" id="KW-1185">Reference proteome</keyword>
<evidence type="ECO:0000313" key="3">
    <source>
        <dbReference type="Proteomes" id="UP000521943"/>
    </source>
</evidence>
<evidence type="ECO:0000313" key="2">
    <source>
        <dbReference type="EMBL" id="KAF6757855.1"/>
    </source>
</evidence>
<reference evidence="2 3" key="1">
    <citation type="submission" date="2020-07" db="EMBL/GenBank/DDBJ databases">
        <title>Comparative genomics of pyrophilous fungi reveals a link between fire events and developmental genes.</title>
        <authorList>
            <consortium name="DOE Joint Genome Institute"/>
            <person name="Steindorff A.S."/>
            <person name="Carver A."/>
            <person name="Calhoun S."/>
            <person name="Stillman K."/>
            <person name="Liu H."/>
            <person name="Lipzen A."/>
            <person name="Pangilinan J."/>
            <person name="Labutti K."/>
            <person name="Bruns T.D."/>
            <person name="Grigoriev I.V."/>
        </authorList>
    </citation>
    <scope>NUCLEOTIDE SEQUENCE [LARGE SCALE GENOMIC DNA]</scope>
    <source>
        <strain evidence="2 3">CBS 144469</strain>
    </source>
</reference>
<feature type="compositionally biased region" description="Acidic residues" evidence="1">
    <location>
        <begin position="88"/>
        <end position="131"/>
    </location>
</feature>
<evidence type="ECO:0000256" key="1">
    <source>
        <dbReference type="SAM" id="MobiDB-lite"/>
    </source>
</evidence>
<accession>A0A8H6I2Z2</accession>
<dbReference type="OrthoDB" id="2755432at2759"/>
<feature type="region of interest" description="Disordered" evidence="1">
    <location>
        <begin position="72"/>
        <end position="159"/>
    </location>
</feature>
<name>A0A8H6I2Z2_9AGAR</name>
<feature type="region of interest" description="Disordered" evidence="1">
    <location>
        <begin position="1"/>
        <end position="37"/>
    </location>
</feature>
<proteinExistence type="predicted"/>
<dbReference type="AlphaFoldDB" id="A0A8H6I2Z2"/>